<organism evidence="2 3">
    <name type="scientific">Athelia psychrophila</name>
    <dbReference type="NCBI Taxonomy" id="1759441"/>
    <lineage>
        <taxon>Eukaryota</taxon>
        <taxon>Fungi</taxon>
        <taxon>Dikarya</taxon>
        <taxon>Basidiomycota</taxon>
        <taxon>Agaricomycotina</taxon>
        <taxon>Agaricomycetes</taxon>
        <taxon>Agaricomycetidae</taxon>
        <taxon>Atheliales</taxon>
        <taxon>Atheliaceae</taxon>
        <taxon>Athelia</taxon>
    </lineage>
</organism>
<protein>
    <submittedName>
        <fullName evidence="2">Uncharacterized protein</fullName>
    </submittedName>
</protein>
<reference evidence="2 3" key="1">
    <citation type="journal article" date="2016" name="Mol. Biol. Evol.">
        <title>Comparative Genomics of Early-Diverging Mushroom-Forming Fungi Provides Insights into the Origins of Lignocellulose Decay Capabilities.</title>
        <authorList>
            <person name="Nagy L.G."/>
            <person name="Riley R."/>
            <person name="Tritt A."/>
            <person name="Adam C."/>
            <person name="Daum C."/>
            <person name="Floudas D."/>
            <person name="Sun H."/>
            <person name="Yadav J.S."/>
            <person name="Pangilinan J."/>
            <person name="Larsson K.H."/>
            <person name="Matsuura K."/>
            <person name="Barry K."/>
            <person name="Labutti K."/>
            <person name="Kuo R."/>
            <person name="Ohm R.A."/>
            <person name="Bhattacharya S.S."/>
            <person name="Shirouzu T."/>
            <person name="Yoshinaga Y."/>
            <person name="Martin F.M."/>
            <person name="Grigoriev I.V."/>
            <person name="Hibbett D.S."/>
        </authorList>
    </citation>
    <scope>NUCLEOTIDE SEQUENCE [LARGE SCALE GENOMIC DNA]</scope>
    <source>
        <strain evidence="2 3">CBS 109695</strain>
    </source>
</reference>
<dbReference type="AlphaFoldDB" id="A0A167TG17"/>
<feature type="region of interest" description="Disordered" evidence="1">
    <location>
        <begin position="1"/>
        <end position="153"/>
    </location>
</feature>
<dbReference type="Proteomes" id="UP000076532">
    <property type="component" value="Unassembled WGS sequence"/>
</dbReference>
<dbReference type="EMBL" id="KV418247">
    <property type="protein sequence ID" value="KZP02905.1"/>
    <property type="molecule type" value="Genomic_DNA"/>
</dbReference>
<gene>
    <name evidence="2" type="ORF">FIBSPDRAFT_879946</name>
</gene>
<evidence type="ECO:0000313" key="2">
    <source>
        <dbReference type="EMBL" id="KZP02905.1"/>
    </source>
</evidence>
<name>A0A167TG17_9AGAM</name>
<keyword evidence="3" id="KW-1185">Reference proteome</keyword>
<evidence type="ECO:0000313" key="3">
    <source>
        <dbReference type="Proteomes" id="UP000076532"/>
    </source>
</evidence>
<accession>A0A167TG17</accession>
<sequence>MSSTLRTVAKHARVLSQRAGPSTHTRAIHSAFTAQSSRAASSPLTTPPSPAPQDHASTYTETEHTYGSRTYVVSEPPPADKRYGVPSGAYPTSAPYQTVPHNESGVGESAADRHRAAAGKRGGGYGGLRMMDPAGTKGEATLGERNPPPAFGEETEKFAKAGVDGAWKLRK</sequence>
<evidence type="ECO:0000256" key="1">
    <source>
        <dbReference type="SAM" id="MobiDB-lite"/>
    </source>
</evidence>
<dbReference type="OrthoDB" id="3355886at2759"/>
<proteinExistence type="predicted"/>